<dbReference type="GO" id="GO:0016747">
    <property type="term" value="F:acyltransferase activity, transferring groups other than amino-acyl groups"/>
    <property type="evidence" value="ECO:0007669"/>
    <property type="project" value="InterPro"/>
</dbReference>
<keyword evidence="3" id="KW-1185">Reference proteome</keyword>
<dbReference type="Gene3D" id="3.40.630.30">
    <property type="match status" value="1"/>
</dbReference>
<evidence type="ECO:0000313" key="3">
    <source>
        <dbReference type="Proteomes" id="UP000640333"/>
    </source>
</evidence>
<dbReference type="SUPFAM" id="SSF55729">
    <property type="entry name" value="Acyl-CoA N-acyltransferases (Nat)"/>
    <property type="match status" value="1"/>
</dbReference>
<sequence>MHREDSVQLFETERLVARPLSLQDLPALTEILSDPEVMKYSVRGVCDGEATREFIDWCAECYSSHGVGPWALLEKASGDLIGFCGVGPELVDDVEEINLGYRLARRFWNQGFATEAVNGVMMYAFDQKHYESVVVIIEPEHIASVRVAEKAGFGDYTVHEFHSRPVRLYRMICEDWVLHNKRLSGL</sequence>
<dbReference type="PANTHER" id="PTHR43792">
    <property type="entry name" value="GNAT FAMILY, PUTATIVE (AFU_ORTHOLOGUE AFUA_3G00765)-RELATED-RELATED"/>
    <property type="match status" value="1"/>
</dbReference>
<dbReference type="InterPro" id="IPR016181">
    <property type="entry name" value="Acyl_CoA_acyltransferase"/>
</dbReference>
<dbReference type="PROSITE" id="PS51186">
    <property type="entry name" value="GNAT"/>
    <property type="match status" value="1"/>
</dbReference>
<dbReference type="AlphaFoldDB" id="A0A8J7KAV6"/>
<dbReference type="Proteomes" id="UP000640333">
    <property type="component" value="Unassembled WGS sequence"/>
</dbReference>
<evidence type="ECO:0000259" key="1">
    <source>
        <dbReference type="PROSITE" id="PS51186"/>
    </source>
</evidence>
<dbReference type="InterPro" id="IPR051531">
    <property type="entry name" value="N-acetyltransferase"/>
</dbReference>
<dbReference type="PANTHER" id="PTHR43792:SF1">
    <property type="entry name" value="N-ACETYLTRANSFERASE DOMAIN-CONTAINING PROTEIN"/>
    <property type="match status" value="1"/>
</dbReference>
<name>A0A8J7KAV6_9GAMM</name>
<dbReference type="EMBL" id="JADEYS010000015">
    <property type="protein sequence ID" value="MBE9398476.1"/>
    <property type="molecule type" value="Genomic_DNA"/>
</dbReference>
<organism evidence="2 3">
    <name type="scientific">Pontibacterium sinense</name>
    <dbReference type="NCBI Taxonomy" id="2781979"/>
    <lineage>
        <taxon>Bacteria</taxon>
        <taxon>Pseudomonadati</taxon>
        <taxon>Pseudomonadota</taxon>
        <taxon>Gammaproteobacteria</taxon>
        <taxon>Oceanospirillales</taxon>
        <taxon>Oceanospirillaceae</taxon>
        <taxon>Pontibacterium</taxon>
    </lineage>
</organism>
<comment type="caution">
    <text evidence="2">The sequence shown here is derived from an EMBL/GenBank/DDBJ whole genome shotgun (WGS) entry which is preliminary data.</text>
</comment>
<evidence type="ECO:0000313" key="2">
    <source>
        <dbReference type="EMBL" id="MBE9398476.1"/>
    </source>
</evidence>
<reference evidence="2" key="1">
    <citation type="submission" date="2020-10" db="EMBL/GenBank/DDBJ databases">
        <title>Bacterium isolated from coastal waters sediment.</title>
        <authorList>
            <person name="Chen R.-J."/>
            <person name="Lu D.-C."/>
            <person name="Zhu K.-L."/>
            <person name="Du Z.-J."/>
        </authorList>
    </citation>
    <scope>NUCLEOTIDE SEQUENCE</scope>
    <source>
        <strain evidence="2">N1Y112</strain>
    </source>
</reference>
<dbReference type="InterPro" id="IPR000182">
    <property type="entry name" value="GNAT_dom"/>
</dbReference>
<accession>A0A8J7KAV6</accession>
<gene>
    <name evidence="2" type="ORF">IOQ59_14540</name>
</gene>
<feature type="domain" description="N-acetyltransferase" evidence="1">
    <location>
        <begin position="15"/>
        <end position="176"/>
    </location>
</feature>
<proteinExistence type="predicted"/>
<dbReference type="Pfam" id="PF13302">
    <property type="entry name" value="Acetyltransf_3"/>
    <property type="match status" value="1"/>
</dbReference>
<protein>
    <submittedName>
        <fullName evidence="2">GNAT family N-acetyltransferase</fullName>
    </submittedName>
</protein>